<dbReference type="Proteomes" id="UP000707356">
    <property type="component" value="Unassembled WGS sequence"/>
</dbReference>
<comment type="caution">
    <text evidence="2">The sequence shown here is derived from an EMBL/GenBank/DDBJ whole genome shotgun (WGS) entry which is preliminary data.</text>
</comment>
<evidence type="ECO:0000259" key="1">
    <source>
        <dbReference type="Pfam" id="PF12770"/>
    </source>
</evidence>
<organism evidence="2 3">
    <name type="scientific">Pegethrix bostrychoides GSE-TBD4-15B</name>
    <dbReference type="NCBI Taxonomy" id="2839662"/>
    <lineage>
        <taxon>Bacteria</taxon>
        <taxon>Bacillati</taxon>
        <taxon>Cyanobacteriota</taxon>
        <taxon>Cyanophyceae</taxon>
        <taxon>Oculatellales</taxon>
        <taxon>Oculatellaceae</taxon>
        <taxon>Pegethrix</taxon>
    </lineage>
</organism>
<evidence type="ECO:0000313" key="3">
    <source>
        <dbReference type="Proteomes" id="UP000707356"/>
    </source>
</evidence>
<dbReference type="InterPro" id="IPR011990">
    <property type="entry name" value="TPR-like_helical_dom_sf"/>
</dbReference>
<dbReference type="Pfam" id="PF12770">
    <property type="entry name" value="CHAT"/>
    <property type="match status" value="1"/>
</dbReference>
<dbReference type="InterPro" id="IPR024983">
    <property type="entry name" value="CHAT_dom"/>
</dbReference>
<dbReference type="SUPFAM" id="SSF48452">
    <property type="entry name" value="TPR-like"/>
    <property type="match status" value="1"/>
</dbReference>
<dbReference type="EMBL" id="JAHHHV010000087">
    <property type="protein sequence ID" value="MBW4468324.1"/>
    <property type="molecule type" value="Genomic_DNA"/>
</dbReference>
<gene>
    <name evidence="2" type="ORF">KME07_23090</name>
</gene>
<proteinExistence type="predicted"/>
<dbReference type="Gene3D" id="1.25.40.10">
    <property type="entry name" value="Tetratricopeptide repeat domain"/>
    <property type="match status" value="3"/>
</dbReference>
<dbReference type="PANTHER" id="PTHR10098">
    <property type="entry name" value="RAPSYN-RELATED"/>
    <property type="match status" value="1"/>
</dbReference>
<name>A0A951PGV7_9CYAN</name>
<protein>
    <submittedName>
        <fullName evidence="2">CHAT domain-containing protein</fullName>
    </submittedName>
</protein>
<dbReference type="SMART" id="SM00028">
    <property type="entry name" value="TPR"/>
    <property type="match status" value="5"/>
</dbReference>
<dbReference type="PANTHER" id="PTHR10098:SF112">
    <property type="entry name" value="SLR0380 PROTEIN"/>
    <property type="match status" value="1"/>
</dbReference>
<dbReference type="Pfam" id="PF13424">
    <property type="entry name" value="TPR_12"/>
    <property type="match status" value="1"/>
</dbReference>
<reference evidence="2" key="2">
    <citation type="journal article" date="2022" name="Microbiol. Resour. Announc.">
        <title>Metagenome Sequencing to Explore Phylogenomics of Terrestrial Cyanobacteria.</title>
        <authorList>
            <person name="Ward R.D."/>
            <person name="Stajich J.E."/>
            <person name="Johansen J.R."/>
            <person name="Huntemann M."/>
            <person name="Clum A."/>
            <person name="Foster B."/>
            <person name="Foster B."/>
            <person name="Roux S."/>
            <person name="Palaniappan K."/>
            <person name="Varghese N."/>
            <person name="Mukherjee S."/>
            <person name="Reddy T.B.K."/>
            <person name="Daum C."/>
            <person name="Copeland A."/>
            <person name="Chen I.A."/>
            <person name="Ivanova N.N."/>
            <person name="Kyrpides N.C."/>
            <person name="Shapiro N."/>
            <person name="Eloe-Fadrosh E.A."/>
            <person name="Pietrasiak N."/>
        </authorList>
    </citation>
    <scope>NUCLEOTIDE SEQUENCE</scope>
    <source>
        <strain evidence="2">GSE-TBD4-15B</strain>
    </source>
</reference>
<reference evidence="2" key="1">
    <citation type="submission" date="2021-05" db="EMBL/GenBank/DDBJ databases">
        <authorList>
            <person name="Pietrasiak N."/>
            <person name="Ward R."/>
            <person name="Stajich J.E."/>
            <person name="Kurbessoian T."/>
        </authorList>
    </citation>
    <scope>NUCLEOTIDE SEQUENCE</scope>
    <source>
        <strain evidence="2">GSE-TBD4-15B</strain>
    </source>
</reference>
<dbReference type="InterPro" id="IPR019734">
    <property type="entry name" value="TPR_rpt"/>
</dbReference>
<sequence>MQLYEAGQYAQAIDLWQASLAEMGQLQQVLCWSYLALAHQKLGNWLQAEQLIAQSFERLRQAQISDPQILAQLFNSQGQIQLGLGQPELALTSWEQSERYYAAAEDELGQMGSQINQAQALQTLGLYRRAQSLLTVISIQLNAQPDSPIKALGLRSLGAVLQIVGNLAESQQVLQQSLEIAVQLDLHQQISEIQFSLANSLRSLQDTEAALQLYQQSAAAALTSMGQLQAQLNQLSLLIDSQQRPQATALAAQLPDPISRLTPSRDSIYLQVNFATQLMQLAAAEPAPDSQRTAAQILSAAIQQAQSLPDQRAESYAVGQLAHLYEQTQQWDIAQSLSQRALLLAQSVNADDISYRWQWQLGRILKQRDLGAAKATYTEALKTLDVIRRDLLSTQPEFQVSFRGDVEPLYRELVELLVQPNATQDDLQQAREAIEALRLAELENFFRSACLDPVQQIDQVDRTAAIFYPILLPNQLLVIVALPNQPLRYHRTTISQTEVEAVIAAFRRSLILPYTSSREIQQIAQQLYSWLVQPVAASLSAEQIETLVFVQDGALQSIPMAALFDGERYLIETYSVALSPGLRLFAPQPLNQVPLKAVTAGLTEARHSFEPLQFVEIELAQIRSEIPSDLLLDQSFTSLTLSEKINSSAAPILHIATHGQFSSQAEQTFILAWDQPITSGRFSQLIRARAPQLEQLELLVLSACETAVGDKRAALGLAGLAIQSGARSTLASLWLIDDESTPLLMTQFYKSLKINISKAAALRQAQLSLLQGRYRHPRFWAAFVLLGNWQ</sequence>
<evidence type="ECO:0000313" key="2">
    <source>
        <dbReference type="EMBL" id="MBW4468324.1"/>
    </source>
</evidence>
<accession>A0A951PGV7</accession>
<dbReference type="AlphaFoldDB" id="A0A951PGV7"/>
<feature type="domain" description="CHAT" evidence="1">
    <location>
        <begin position="522"/>
        <end position="788"/>
    </location>
</feature>